<keyword evidence="3" id="KW-1185">Reference proteome</keyword>
<name>A0A2W1LET2_9BACL</name>
<evidence type="ECO:0000313" key="2">
    <source>
        <dbReference type="EMBL" id="PZD93555.1"/>
    </source>
</evidence>
<feature type="transmembrane region" description="Helical" evidence="1">
    <location>
        <begin position="188"/>
        <end position="207"/>
    </location>
</feature>
<sequence>MSISWLWSRALLLNRSFLWLLFTVNAAGTVYGYMWYGDQLAETAANHPLWRLVFVPDSPTASLFFTLSLLFLLYPPGRDNRPMNLLRSFVEAFAVLTLIKYGVWAVGINFAQQAQGSPLDWQNWMLIVSHASMAVEGLLYVRFMIFGRTAACVILGWLLLNDAVDYTYDVYPWLPRVLEPYVPTVRNLTILLSLISFFVSLLALSLVKRERKV</sequence>
<proteinExistence type="predicted"/>
<dbReference type="PANTHER" id="PTHR40042:SF1">
    <property type="entry name" value="DUF1405 DOMAIN-CONTAINING PROTEIN"/>
    <property type="match status" value="1"/>
</dbReference>
<dbReference type="Proteomes" id="UP000249522">
    <property type="component" value="Unassembled WGS sequence"/>
</dbReference>
<dbReference type="InterPro" id="IPR009845">
    <property type="entry name" value="DUF1405"/>
</dbReference>
<dbReference type="RefSeq" id="WP_111149224.1">
    <property type="nucleotide sequence ID" value="NZ_QKRB01000057.1"/>
</dbReference>
<dbReference type="OrthoDB" id="152213at2"/>
<keyword evidence="1" id="KW-1133">Transmembrane helix</keyword>
<evidence type="ECO:0000313" key="3">
    <source>
        <dbReference type="Proteomes" id="UP000249522"/>
    </source>
</evidence>
<comment type="caution">
    <text evidence="2">The sequence shown here is derived from an EMBL/GenBank/DDBJ whole genome shotgun (WGS) entry which is preliminary data.</text>
</comment>
<feature type="transmembrane region" description="Helical" evidence="1">
    <location>
        <begin position="50"/>
        <end position="73"/>
    </location>
</feature>
<keyword evidence="1" id="KW-0472">Membrane</keyword>
<dbReference type="AlphaFoldDB" id="A0A2W1LET2"/>
<accession>A0A2W1LET2</accession>
<keyword evidence="1" id="KW-0812">Transmembrane</keyword>
<dbReference type="PANTHER" id="PTHR40042">
    <property type="entry name" value="HYPOTHETICAL MEMBRANE SPANNING PROTEIN"/>
    <property type="match status" value="1"/>
</dbReference>
<reference evidence="2 3" key="1">
    <citation type="submission" date="2018-06" db="EMBL/GenBank/DDBJ databases">
        <title>Paenibacillus imtechensis sp. nov.</title>
        <authorList>
            <person name="Pinnaka A.K."/>
            <person name="Singh H."/>
            <person name="Kaur M."/>
        </authorList>
    </citation>
    <scope>NUCLEOTIDE SEQUENCE [LARGE SCALE GENOMIC DNA]</scope>
    <source>
        <strain evidence="2 3">SMB1</strain>
    </source>
</reference>
<protein>
    <submittedName>
        <fullName evidence="2">DUF1405 domain-containing protein</fullName>
    </submittedName>
</protein>
<evidence type="ECO:0000256" key="1">
    <source>
        <dbReference type="SAM" id="Phobius"/>
    </source>
</evidence>
<organism evidence="2 3">
    <name type="scientific">Paenibacillus sambharensis</name>
    <dbReference type="NCBI Taxonomy" id="1803190"/>
    <lineage>
        <taxon>Bacteria</taxon>
        <taxon>Bacillati</taxon>
        <taxon>Bacillota</taxon>
        <taxon>Bacilli</taxon>
        <taxon>Bacillales</taxon>
        <taxon>Paenibacillaceae</taxon>
        <taxon>Paenibacillus</taxon>
    </lineage>
</organism>
<dbReference type="Pfam" id="PF07187">
    <property type="entry name" value="DUF1405"/>
    <property type="match status" value="1"/>
</dbReference>
<gene>
    <name evidence="2" type="ORF">DNH61_23335</name>
</gene>
<feature type="transmembrane region" description="Helical" evidence="1">
    <location>
        <begin position="85"/>
        <end position="104"/>
    </location>
</feature>
<dbReference type="EMBL" id="QKRB01000057">
    <property type="protein sequence ID" value="PZD93555.1"/>
    <property type="molecule type" value="Genomic_DNA"/>
</dbReference>